<keyword evidence="1" id="KW-1133">Transmembrane helix</keyword>
<feature type="transmembrane region" description="Helical" evidence="1">
    <location>
        <begin position="342"/>
        <end position="366"/>
    </location>
</feature>
<dbReference type="OrthoDB" id="37830at2"/>
<dbReference type="AlphaFoldDB" id="A0A078L1Z1"/>
<dbReference type="eggNOG" id="COG4267">
    <property type="taxonomic scope" value="Bacteria"/>
</dbReference>
<feature type="transmembrane region" description="Helical" evidence="1">
    <location>
        <begin position="132"/>
        <end position="151"/>
    </location>
</feature>
<feature type="transmembrane region" description="Helical" evidence="1">
    <location>
        <begin position="25"/>
        <end position="47"/>
    </location>
</feature>
<reference evidence="2 3" key="1">
    <citation type="submission" date="2014-06" db="EMBL/GenBank/DDBJ databases">
        <authorList>
            <person name="Urmite Genomes Urmite Genomes"/>
        </authorList>
    </citation>
    <scope>NUCLEOTIDE SEQUENCE [LARGE SCALE GENOMIC DNA]</scope>
</reference>
<evidence type="ECO:0000256" key="1">
    <source>
        <dbReference type="SAM" id="Phobius"/>
    </source>
</evidence>
<dbReference type="InterPro" id="IPR031617">
    <property type="entry name" value="PelG"/>
</dbReference>
<name>A0A078L1Z1_9GAMM</name>
<dbReference type="Proteomes" id="UP000044071">
    <property type="component" value="Unassembled WGS sequence"/>
</dbReference>
<sequence length="456" mass="52424">MAGIGFELRKLANTDSFWKFLRSQLYAGILSNGAWIISIGILIAIYFVVNHFLGPKLFAVQFLVAVTYLVASSLIVSGIFQHSLNRFISDRIFEKKYQLIRPNFIAAILYLSAASTVIGYLSAEFLLFDQPLAVKLLMASSFVLLNIIWVFSNAFAGLKKYRFLLFSFFLGYVTTFLLAVYLYQYELSGLLFSFYIGQVILAICLFIFMLKTYPSNYLFSRRFLHFMKLNPALVYSGFFFYLGLWIDKLSFWFSDNTSTLTLGALRASPLYDMPVFISFLLMIPGISTFFYEVEANFSRYFHRYYDAIREGATLEELNKKHAELVVMARNCILNTLKIQGGITLFAILLAPEILALLKLAPIYVYLLRITTVAAFLLVLLIAQLNLFFYLDMARNALYLTIIFFFLNFALTYLTLYLGPLYFGYGFAMSLLFTNLIAVISLRESFRKLSYYSFMSN</sequence>
<organism evidence="2 3">
    <name type="scientific">Legionella massiliensis</name>
    <dbReference type="NCBI Taxonomy" id="1034943"/>
    <lineage>
        <taxon>Bacteria</taxon>
        <taxon>Pseudomonadati</taxon>
        <taxon>Pseudomonadota</taxon>
        <taxon>Gammaproteobacteria</taxon>
        <taxon>Legionellales</taxon>
        <taxon>Legionellaceae</taxon>
        <taxon>Legionella</taxon>
    </lineage>
</organism>
<dbReference type="Pfam" id="PF16933">
    <property type="entry name" value="PelG"/>
    <property type="match status" value="1"/>
</dbReference>
<gene>
    <name evidence="2" type="ORF">BN59_02356</name>
</gene>
<feature type="transmembrane region" description="Helical" evidence="1">
    <location>
        <begin position="397"/>
        <end position="415"/>
    </location>
</feature>
<evidence type="ECO:0000313" key="2">
    <source>
        <dbReference type="EMBL" id="CDZ78059.1"/>
    </source>
</evidence>
<feature type="transmembrane region" description="Helical" evidence="1">
    <location>
        <begin position="100"/>
        <end position="120"/>
    </location>
</feature>
<dbReference type="RefSeq" id="WP_043874490.1">
    <property type="nucleotide sequence ID" value="NZ_CCVW01000002.1"/>
</dbReference>
<protein>
    <submittedName>
        <fullName evidence="2">Putative membrane protein</fullName>
    </submittedName>
</protein>
<feature type="transmembrane region" description="Helical" evidence="1">
    <location>
        <begin position="421"/>
        <end position="441"/>
    </location>
</feature>
<feature type="transmembrane region" description="Helical" evidence="1">
    <location>
        <begin position="189"/>
        <end position="211"/>
    </location>
</feature>
<dbReference type="EMBL" id="CCSB01000002">
    <property type="protein sequence ID" value="CDZ78059.1"/>
    <property type="molecule type" value="Genomic_DNA"/>
</dbReference>
<feature type="transmembrane region" description="Helical" evidence="1">
    <location>
        <begin position="273"/>
        <end position="293"/>
    </location>
</feature>
<feature type="transmembrane region" description="Helical" evidence="1">
    <location>
        <begin position="232"/>
        <end position="253"/>
    </location>
</feature>
<keyword evidence="1" id="KW-0812">Transmembrane</keyword>
<proteinExistence type="predicted"/>
<keyword evidence="1" id="KW-0472">Membrane</keyword>
<keyword evidence="3" id="KW-1185">Reference proteome</keyword>
<feature type="transmembrane region" description="Helical" evidence="1">
    <location>
        <begin position="59"/>
        <end position="80"/>
    </location>
</feature>
<dbReference type="STRING" id="1034943.BN59_02356"/>
<accession>A0A078L1Z1</accession>
<feature type="transmembrane region" description="Helical" evidence="1">
    <location>
        <begin position="163"/>
        <end position="183"/>
    </location>
</feature>
<feature type="transmembrane region" description="Helical" evidence="1">
    <location>
        <begin position="372"/>
        <end position="390"/>
    </location>
</feature>
<evidence type="ECO:0000313" key="3">
    <source>
        <dbReference type="Proteomes" id="UP000044071"/>
    </source>
</evidence>